<dbReference type="Gene3D" id="6.10.250.3250">
    <property type="match status" value="1"/>
</dbReference>
<comment type="caution">
    <text evidence="7">The sequence shown here is derived from an EMBL/GenBank/DDBJ whole genome shotgun (WGS) entry which is preliminary data.</text>
</comment>
<reference evidence="7 8" key="1">
    <citation type="journal article" date="2019" name="PLoS Biol.">
        <title>Sex chromosomes control vertical transmission of feminizing Wolbachia symbionts in an isopod.</title>
        <authorList>
            <person name="Becking T."/>
            <person name="Chebbi M.A."/>
            <person name="Giraud I."/>
            <person name="Moumen B."/>
            <person name="Laverre T."/>
            <person name="Caubet Y."/>
            <person name="Peccoud J."/>
            <person name="Gilbert C."/>
            <person name="Cordaux R."/>
        </authorList>
    </citation>
    <scope>NUCLEOTIDE SEQUENCE [LARGE SCALE GENOMIC DNA]</scope>
    <source>
        <strain evidence="7">ANa2</strain>
        <tissue evidence="7">Whole body excluding digestive tract and cuticle</tissue>
    </source>
</reference>
<evidence type="ECO:0000256" key="4">
    <source>
        <dbReference type="ARBA" id="ARBA00035201"/>
    </source>
</evidence>
<evidence type="ECO:0000256" key="2">
    <source>
        <dbReference type="ARBA" id="ARBA00022980"/>
    </source>
</evidence>
<dbReference type="Pfam" id="PF00572">
    <property type="entry name" value="Ribosomal_L13"/>
    <property type="match status" value="1"/>
</dbReference>
<sequence length="214" mass="24867">MRSNNLGQLGFSKKPIIIDGHHHMVGRLASIVAKMLLDGQRVVVLRCEDLNYSGSFFRNRLKYLDFLHKRCNVNPKRGPFHHRAPAKIFQRTVRGMLPIKIRRGKEAYRRLKVFEGVPPVYVTTRKMMVPEALRALRMKPGNKFCSLGRLSHLVGWKYQDVVASLETKRKVNGKQFARKKLRETKLSRNSRQLALKYVPEIRKIKKSLNSYGSR</sequence>
<dbReference type="AlphaFoldDB" id="A0A5N5TGB4"/>
<dbReference type="SUPFAM" id="SSF52161">
    <property type="entry name" value="Ribosomal protein L13"/>
    <property type="match status" value="1"/>
</dbReference>
<dbReference type="NCBIfam" id="TIGR01077">
    <property type="entry name" value="L13_A_E"/>
    <property type="match status" value="1"/>
</dbReference>
<keyword evidence="8" id="KW-1185">Reference proteome</keyword>
<proteinExistence type="inferred from homology"/>
<dbReference type="PANTHER" id="PTHR11545:SF3">
    <property type="entry name" value="LARGE RIBOSOMAL SUBUNIT PROTEIN UL13"/>
    <property type="match status" value="1"/>
</dbReference>
<evidence type="ECO:0000256" key="5">
    <source>
        <dbReference type="ARBA" id="ARBA00035367"/>
    </source>
</evidence>
<comment type="similarity">
    <text evidence="1 6">Belongs to the universal ribosomal protein uL13 family.</text>
</comment>
<dbReference type="InterPro" id="IPR036899">
    <property type="entry name" value="Ribosomal_uL13_sf"/>
</dbReference>
<dbReference type="PROSITE" id="PS00783">
    <property type="entry name" value="RIBOSOMAL_L13"/>
    <property type="match status" value="1"/>
</dbReference>
<organism evidence="7 8">
    <name type="scientific">Armadillidium nasatum</name>
    <dbReference type="NCBI Taxonomy" id="96803"/>
    <lineage>
        <taxon>Eukaryota</taxon>
        <taxon>Metazoa</taxon>
        <taxon>Ecdysozoa</taxon>
        <taxon>Arthropoda</taxon>
        <taxon>Crustacea</taxon>
        <taxon>Multicrustacea</taxon>
        <taxon>Malacostraca</taxon>
        <taxon>Eumalacostraca</taxon>
        <taxon>Peracarida</taxon>
        <taxon>Isopoda</taxon>
        <taxon>Oniscidea</taxon>
        <taxon>Crinocheta</taxon>
        <taxon>Armadillidiidae</taxon>
        <taxon>Armadillidium</taxon>
    </lineage>
</organism>
<gene>
    <name evidence="7" type="primary">RpL13A</name>
    <name evidence="7" type="ORF">Anas_09376</name>
</gene>
<evidence type="ECO:0000256" key="3">
    <source>
        <dbReference type="ARBA" id="ARBA00023274"/>
    </source>
</evidence>
<dbReference type="GO" id="GO:0006412">
    <property type="term" value="P:translation"/>
    <property type="evidence" value="ECO:0007669"/>
    <property type="project" value="InterPro"/>
</dbReference>
<evidence type="ECO:0000313" key="7">
    <source>
        <dbReference type="EMBL" id="KAB7505277.1"/>
    </source>
</evidence>
<accession>A0A5N5TGB4</accession>
<dbReference type="OrthoDB" id="1882297at2759"/>
<name>A0A5N5TGB4_9CRUS</name>
<dbReference type="Proteomes" id="UP000326759">
    <property type="component" value="Unassembled WGS sequence"/>
</dbReference>
<dbReference type="GO" id="GO:0022625">
    <property type="term" value="C:cytosolic large ribosomal subunit"/>
    <property type="evidence" value="ECO:0007669"/>
    <property type="project" value="TreeGrafter"/>
</dbReference>
<evidence type="ECO:0000313" key="8">
    <source>
        <dbReference type="Proteomes" id="UP000326759"/>
    </source>
</evidence>
<dbReference type="EMBL" id="SEYY01001483">
    <property type="protein sequence ID" value="KAB7505277.1"/>
    <property type="molecule type" value="Genomic_DNA"/>
</dbReference>
<dbReference type="GO" id="GO:0017148">
    <property type="term" value="P:negative regulation of translation"/>
    <property type="evidence" value="ECO:0007669"/>
    <property type="project" value="TreeGrafter"/>
</dbReference>
<dbReference type="GO" id="GO:0003735">
    <property type="term" value="F:structural constituent of ribosome"/>
    <property type="evidence" value="ECO:0007669"/>
    <property type="project" value="InterPro"/>
</dbReference>
<dbReference type="CDD" id="cd00392">
    <property type="entry name" value="Ribosomal_L13"/>
    <property type="match status" value="1"/>
</dbReference>
<keyword evidence="3 6" id="KW-0687">Ribonucleoprotein</keyword>
<dbReference type="Gene3D" id="3.90.1180.10">
    <property type="entry name" value="Ribosomal protein L13"/>
    <property type="match status" value="1"/>
</dbReference>
<dbReference type="InterPro" id="IPR005822">
    <property type="entry name" value="Ribosomal_uL13"/>
</dbReference>
<evidence type="ECO:0000256" key="6">
    <source>
        <dbReference type="RuleBase" id="RU003877"/>
    </source>
</evidence>
<dbReference type="InterPro" id="IPR023563">
    <property type="entry name" value="Ribosomal_uL13_CS"/>
</dbReference>
<dbReference type="FunFam" id="3.90.1180.10:FF:000002">
    <property type="entry name" value="60S ribosomal protein L16"/>
    <property type="match status" value="1"/>
</dbReference>
<evidence type="ECO:0000256" key="1">
    <source>
        <dbReference type="ARBA" id="ARBA00006227"/>
    </source>
</evidence>
<dbReference type="HAMAP" id="MF_01366">
    <property type="entry name" value="Ribosomal_uL13"/>
    <property type="match status" value="1"/>
</dbReference>
<dbReference type="PANTHER" id="PTHR11545">
    <property type="entry name" value="RIBOSOMAL PROTEIN L13"/>
    <property type="match status" value="1"/>
</dbReference>
<keyword evidence="2 6" id="KW-0689">Ribosomal protein</keyword>
<dbReference type="InterPro" id="IPR005755">
    <property type="entry name" value="Ribosomal_uL13_euk/arc"/>
</dbReference>
<protein>
    <recommendedName>
        <fullName evidence="4">Large ribosomal subunit protein uL13</fullName>
    </recommendedName>
    <alternativeName>
        <fullName evidence="5">60S ribosomal protein L13a</fullName>
    </alternativeName>
</protein>
<dbReference type="GO" id="GO:0003729">
    <property type="term" value="F:mRNA binding"/>
    <property type="evidence" value="ECO:0007669"/>
    <property type="project" value="TreeGrafter"/>
</dbReference>